<feature type="region of interest" description="Disordered" evidence="6">
    <location>
        <begin position="176"/>
        <end position="203"/>
    </location>
</feature>
<dbReference type="Proteomes" id="UP000018144">
    <property type="component" value="Unassembled WGS sequence"/>
</dbReference>
<feature type="domain" description="C2H2-type" evidence="7">
    <location>
        <begin position="100"/>
        <end position="128"/>
    </location>
</feature>
<sequence length="383" mass="42272">MSYNREYDYDTDGSDCSLPPVVVETKGRRAQNYSYDFDDQDQPQQQEHVCRQCNKKFTTKKRLVTHMHDEADHEYCKKHDELFDTWEEYGIHRVNHREHKTCEHCYRDFQSKEGLRIHVEQFHKDVKTTLCPYCNKKFKGGLAGLSMHIESNQCTGGMTHEEMKGRAEAIRIGAEPAPHESWSKVGGPKNVATGPTPSESAAVKTKKPATIDEATAKLKNLGILPETSTTNDLGITYEGLKSYFQPLFNKYCCPCGKKFNNPQAMWQHVQSIAHQKKTFLCIGCQKYFGSSSALLQHQESGSCKIDAATAFAAADRATGGLASAAAASTTSVPARGTVRGARGAVRGGRAGGGKPVTVAPVAKAAKPKNSKLPSFDDDDEIFD</sequence>
<keyword evidence="3 5" id="KW-0863">Zinc-finger</keyword>
<evidence type="ECO:0000256" key="4">
    <source>
        <dbReference type="ARBA" id="ARBA00022833"/>
    </source>
</evidence>
<evidence type="ECO:0000313" key="9">
    <source>
        <dbReference type="Proteomes" id="UP000018144"/>
    </source>
</evidence>
<dbReference type="SMART" id="SM00355">
    <property type="entry name" value="ZnF_C2H2"/>
    <property type="match status" value="4"/>
</dbReference>
<keyword evidence="1" id="KW-0479">Metal-binding</keyword>
<keyword evidence="4" id="KW-0862">Zinc</keyword>
<reference evidence="8 9" key="1">
    <citation type="journal article" date="2013" name="PLoS Genet.">
        <title>The genome and development-dependent transcriptomes of Pyronema confluens: a window into fungal evolution.</title>
        <authorList>
            <person name="Traeger S."/>
            <person name="Altegoer F."/>
            <person name="Freitag M."/>
            <person name="Gabaldon T."/>
            <person name="Kempken F."/>
            <person name="Kumar A."/>
            <person name="Marcet-Houben M."/>
            <person name="Poggeler S."/>
            <person name="Stajich J.E."/>
            <person name="Nowrousian M."/>
        </authorList>
    </citation>
    <scope>NUCLEOTIDE SEQUENCE [LARGE SCALE GENOMIC DNA]</scope>
    <source>
        <strain evidence="9">CBS 100304</strain>
        <tissue evidence="8">Vegetative mycelium</tissue>
    </source>
</reference>
<evidence type="ECO:0000313" key="8">
    <source>
        <dbReference type="EMBL" id="CCX31238.1"/>
    </source>
</evidence>
<protein>
    <submittedName>
        <fullName evidence="8">Similar to Zinc finger protein 57 homolog acc. no. Q9NU63</fullName>
    </submittedName>
</protein>
<dbReference type="PANTHER" id="PTHR24379:SF121">
    <property type="entry name" value="C2H2-TYPE DOMAIN-CONTAINING PROTEIN"/>
    <property type="match status" value="1"/>
</dbReference>
<dbReference type="AlphaFoldDB" id="U4LH44"/>
<feature type="domain" description="C2H2-type" evidence="7">
    <location>
        <begin position="48"/>
        <end position="78"/>
    </location>
</feature>
<name>U4LH44_PYROM</name>
<dbReference type="PROSITE" id="PS00028">
    <property type="entry name" value="ZINC_FINGER_C2H2_1"/>
    <property type="match status" value="2"/>
</dbReference>
<dbReference type="InterPro" id="IPR013087">
    <property type="entry name" value="Znf_C2H2_type"/>
</dbReference>
<evidence type="ECO:0000256" key="6">
    <source>
        <dbReference type="SAM" id="MobiDB-lite"/>
    </source>
</evidence>
<gene>
    <name evidence="8" type="ORF">PCON_10369</name>
</gene>
<feature type="compositionally biased region" description="Low complexity" evidence="6">
    <location>
        <begin position="355"/>
        <end position="364"/>
    </location>
</feature>
<dbReference type="OrthoDB" id="8117402at2759"/>
<dbReference type="InterPro" id="IPR036236">
    <property type="entry name" value="Znf_C2H2_sf"/>
</dbReference>
<evidence type="ECO:0000256" key="3">
    <source>
        <dbReference type="ARBA" id="ARBA00022771"/>
    </source>
</evidence>
<dbReference type="PANTHER" id="PTHR24379">
    <property type="entry name" value="KRAB AND ZINC FINGER DOMAIN-CONTAINING"/>
    <property type="match status" value="1"/>
</dbReference>
<evidence type="ECO:0000259" key="7">
    <source>
        <dbReference type="PROSITE" id="PS50157"/>
    </source>
</evidence>
<dbReference type="EMBL" id="HF935560">
    <property type="protein sequence ID" value="CCX31238.1"/>
    <property type="molecule type" value="Genomic_DNA"/>
</dbReference>
<feature type="region of interest" description="Disordered" evidence="6">
    <location>
        <begin position="342"/>
        <end position="383"/>
    </location>
</feature>
<proteinExistence type="predicted"/>
<dbReference type="Gene3D" id="3.30.160.60">
    <property type="entry name" value="Classic Zinc Finger"/>
    <property type="match status" value="2"/>
</dbReference>
<dbReference type="PROSITE" id="PS50157">
    <property type="entry name" value="ZINC_FINGER_C2H2_2"/>
    <property type="match status" value="2"/>
</dbReference>
<organism evidence="8 9">
    <name type="scientific">Pyronema omphalodes (strain CBS 100304)</name>
    <name type="common">Pyronema confluens</name>
    <dbReference type="NCBI Taxonomy" id="1076935"/>
    <lineage>
        <taxon>Eukaryota</taxon>
        <taxon>Fungi</taxon>
        <taxon>Dikarya</taxon>
        <taxon>Ascomycota</taxon>
        <taxon>Pezizomycotina</taxon>
        <taxon>Pezizomycetes</taxon>
        <taxon>Pezizales</taxon>
        <taxon>Pyronemataceae</taxon>
        <taxon>Pyronema</taxon>
    </lineage>
</organism>
<dbReference type="GO" id="GO:0008270">
    <property type="term" value="F:zinc ion binding"/>
    <property type="evidence" value="ECO:0007669"/>
    <property type="project" value="UniProtKB-KW"/>
</dbReference>
<feature type="compositionally biased region" description="Gly residues" evidence="6">
    <location>
        <begin position="345"/>
        <end position="354"/>
    </location>
</feature>
<keyword evidence="9" id="KW-1185">Reference proteome</keyword>
<accession>U4LH44</accession>
<dbReference type="SUPFAM" id="SSF57667">
    <property type="entry name" value="beta-beta-alpha zinc fingers"/>
    <property type="match status" value="1"/>
</dbReference>
<dbReference type="STRING" id="1076935.U4LH44"/>
<evidence type="ECO:0000256" key="1">
    <source>
        <dbReference type="ARBA" id="ARBA00022723"/>
    </source>
</evidence>
<keyword evidence="2" id="KW-0677">Repeat</keyword>
<evidence type="ECO:0000256" key="5">
    <source>
        <dbReference type="PROSITE-ProRule" id="PRU00042"/>
    </source>
</evidence>
<evidence type="ECO:0000256" key="2">
    <source>
        <dbReference type="ARBA" id="ARBA00022737"/>
    </source>
</evidence>
<dbReference type="eggNOG" id="ENOG502SAH5">
    <property type="taxonomic scope" value="Eukaryota"/>
</dbReference>